<dbReference type="InterPro" id="IPR003593">
    <property type="entry name" value="AAA+_ATPase"/>
</dbReference>
<keyword evidence="4" id="KW-0235">DNA replication</keyword>
<keyword evidence="6" id="KW-0067">ATP-binding</keyword>
<evidence type="ECO:0000256" key="1">
    <source>
        <dbReference type="ARBA" id="ARBA00002393"/>
    </source>
</evidence>
<organism evidence="8 9">
    <name type="scientific">Opitutus terrae (strain DSM 11246 / JCM 15787 / PB90-1)</name>
    <dbReference type="NCBI Taxonomy" id="452637"/>
    <lineage>
        <taxon>Bacteria</taxon>
        <taxon>Pseudomonadati</taxon>
        <taxon>Verrucomicrobiota</taxon>
        <taxon>Opitutia</taxon>
        <taxon>Opitutales</taxon>
        <taxon>Opitutaceae</taxon>
        <taxon>Opitutus</taxon>
    </lineage>
</organism>
<proteinExistence type="inferred from homology"/>
<dbReference type="Gene3D" id="1.10.8.60">
    <property type="match status" value="1"/>
</dbReference>
<dbReference type="InterPro" id="IPR008921">
    <property type="entry name" value="DNA_pol3_clamp-load_cplx_C"/>
</dbReference>
<dbReference type="HOGENOM" id="CLU_017985_0_3_0"/>
<evidence type="ECO:0000259" key="7">
    <source>
        <dbReference type="SMART" id="SM00382"/>
    </source>
</evidence>
<dbReference type="PANTHER" id="PTHR13779:SF7">
    <property type="entry name" value="ATPASE WRNIP1"/>
    <property type="match status" value="1"/>
</dbReference>
<dbReference type="FunFam" id="3.40.50.300:FF:000137">
    <property type="entry name" value="Replication-associated recombination protein A"/>
    <property type="match status" value="1"/>
</dbReference>
<name>B1ZVQ2_OPITP</name>
<dbReference type="Gene3D" id="3.40.50.300">
    <property type="entry name" value="P-loop containing nucleotide triphosphate hydrolases"/>
    <property type="match status" value="1"/>
</dbReference>
<dbReference type="STRING" id="452637.Oter_1704"/>
<dbReference type="InterPro" id="IPR003959">
    <property type="entry name" value="ATPase_AAA_core"/>
</dbReference>
<dbReference type="Gene3D" id="1.10.3710.10">
    <property type="entry name" value="DNA polymerase III clamp loader subunits, C-terminal domain"/>
    <property type="match status" value="1"/>
</dbReference>
<dbReference type="PANTHER" id="PTHR13779">
    <property type="entry name" value="WERNER HELICASE-INTERACTING PROTEIN 1 FAMILY MEMBER"/>
    <property type="match status" value="1"/>
</dbReference>
<comment type="function">
    <text evidence="1">DNA-dependent ATPase that plays important roles in cellular responses to stalled DNA replication processes.</text>
</comment>
<comment type="similarity">
    <text evidence="2">Belongs to the AAA ATPase family. RarA/MGS1/WRNIP1 subfamily.</text>
</comment>
<dbReference type="CDD" id="cd18139">
    <property type="entry name" value="HLD_clamp_RarA"/>
    <property type="match status" value="1"/>
</dbReference>
<dbReference type="FunFam" id="1.20.272.10:FF:000001">
    <property type="entry name" value="Putative AAA family ATPase"/>
    <property type="match status" value="1"/>
</dbReference>
<evidence type="ECO:0000256" key="4">
    <source>
        <dbReference type="ARBA" id="ARBA00022705"/>
    </source>
</evidence>
<dbReference type="Pfam" id="PF12002">
    <property type="entry name" value="MgsA_C"/>
    <property type="match status" value="1"/>
</dbReference>
<accession>B1ZVQ2</accession>
<dbReference type="GO" id="GO:0017116">
    <property type="term" value="F:single-stranded DNA helicase activity"/>
    <property type="evidence" value="ECO:0007669"/>
    <property type="project" value="TreeGrafter"/>
</dbReference>
<dbReference type="GO" id="GO:0003677">
    <property type="term" value="F:DNA binding"/>
    <property type="evidence" value="ECO:0007669"/>
    <property type="project" value="InterPro"/>
</dbReference>
<dbReference type="Gene3D" id="1.20.272.10">
    <property type="match status" value="1"/>
</dbReference>
<dbReference type="InterPro" id="IPR032423">
    <property type="entry name" value="AAA_assoc_2"/>
</dbReference>
<dbReference type="EMBL" id="CP001032">
    <property type="protein sequence ID" value="ACB74988.1"/>
    <property type="molecule type" value="Genomic_DNA"/>
</dbReference>
<evidence type="ECO:0000256" key="2">
    <source>
        <dbReference type="ARBA" id="ARBA00008959"/>
    </source>
</evidence>
<dbReference type="InterPro" id="IPR051314">
    <property type="entry name" value="AAA_ATPase_RarA/MGS1/WRNIP1"/>
</dbReference>
<reference evidence="8 9" key="1">
    <citation type="journal article" date="2011" name="J. Bacteriol.">
        <title>Genome sequence of the verrucomicrobium Opitutus terrae PB90-1, an abundant inhabitant of rice paddy soil ecosystems.</title>
        <authorList>
            <person name="van Passel M.W."/>
            <person name="Kant R."/>
            <person name="Palva A."/>
            <person name="Copeland A."/>
            <person name="Lucas S."/>
            <person name="Lapidus A."/>
            <person name="Glavina del Rio T."/>
            <person name="Pitluck S."/>
            <person name="Goltsman E."/>
            <person name="Clum A."/>
            <person name="Sun H."/>
            <person name="Schmutz J."/>
            <person name="Larimer F.W."/>
            <person name="Land M.L."/>
            <person name="Hauser L."/>
            <person name="Kyrpides N."/>
            <person name="Mikhailova N."/>
            <person name="Richardson P.P."/>
            <person name="Janssen P.H."/>
            <person name="de Vos W.M."/>
            <person name="Smidt H."/>
        </authorList>
    </citation>
    <scope>NUCLEOTIDE SEQUENCE [LARGE SCALE GENOMIC DNA]</scope>
    <source>
        <strain evidence="9">DSM 11246 / JCM 15787 / PB90-1</strain>
    </source>
</reference>
<dbReference type="Pfam" id="PF00004">
    <property type="entry name" value="AAA"/>
    <property type="match status" value="1"/>
</dbReference>
<evidence type="ECO:0000313" key="9">
    <source>
        <dbReference type="Proteomes" id="UP000007013"/>
    </source>
</evidence>
<dbReference type="InterPro" id="IPR027417">
    <property type="entry name" value="P-loop_NTPase"/>
</dbReference>
<dbReference type="eggNOG" id="COG2256">
    <property type="taxonomic scope" value="Bacteria"/>
</dbReference>
<sequence>MAADQSDLFAEEPAFPPAAARSRAANQPLAARMRPRRLAEVVGQSHILKPGSLLPRLVAQNRFGSLIFYGPPGCGKTSIAEAIAQETNSRFVRVNAVMSNVAELREILHSARRLPQASTILFIDELHRFNKSQQDLLLPDVEEGTVRLIGATTHNPGFYVNPPLLSRSHLFRLEPLSPAAVTGVLKKALADEERGLGARKVTADDKVLADLAVLCDGDLRRALNALEVLVLGLPEGGVITPAELEVFARERRIRYDADEDEHYDTISAFIKSCRGSDPDAALYWLAKMLAGGEDPRFIARRLVILASEDVGLADPQALPLTVAAHHAVDFIGLPEAELTLAHATLYIATAAKSNSATLALGEAHRALKEQPVQTIPAALRSKSGQANKRIGQGQGYLYSHDHQENISGQDYLEKPLTLYTPKPVGWEAKIVDRLARWKELKSRLQQRA</sequence>
<evidence type="ECO:0000313" key="8">
    <source>
        <dbReference type="EMBL" id="ACB74988.1"/>
    </source>
</evidence>
<dbReference type="GO" id="GO:0008047">
    <property type="term" value="F:enzyme activator activity"/>
    <property type="evidence" value="ECO:0007669"/>
    <property type="project" value="TreeGrafter"/>
</dbReference>
<gene>
    <name evidence="8" type="ordered locus">Oter_1704</name>
</gene>
<evidence type="ECO:0000256" key="5">
    <source>
        <dbReference type="ARBA" id="ARBA00022741"/>
    </source>
</evidence>
<protein>
    <recommendedName>
        <fullName evidence="3">Replication-associated recombination protein A</fullName>
    </recommendedName>
</protein>
<keyword evidence="9" id="KW-1185">Reference proteome</keyword>
<dbReference type="SUPFAM" id="SSF52540">
    <property type="entry name" value="P-loop containing nucleoside triphosphate hydrolases"/>
    <property type="match status" value="1"/>
</dbReference>
<feature type="domain" description="AAA+ ATPase" evidence="7">
    <location>
        <begin position="62"/>
        <end position="176"/>
    </location>
</feature>
<evidence type="ECO:0000256" key="3">
    <source>
        <dbReference type="ARBA" id="ARBA00020776"/>
    </source>
</evidence>
<dbReference type="OrthoDB" id="9778364at2"/>
<dbReference type="GO" id="GO:0006261">
    <property type="term" value="P:DNA-templated DNA replication"/>
    <property type="evidence" value="ECO:0007669"/>
    <property type="project" value="TreeGrafter"/>
</dbReference>
<dbReference type="RefSeq" id="WP_012374525.1">
    <property type="nucleotide sequence ID" value="NC_010571.1"/>
</dbReference>
<dbReference type="Pfam" id="PF16193">
    <property type="entry name" value="AAA_assoc_2"/>
    <property type="match status" value="1"/>
</dbReference>
<dbReference type="Proteomes" id="UP000007013">
    <property type="component" value="Chromosome"/>
</dbReference>
<dbReference type="KEGG" id="ote:Oter_1704"/>
<dbReference type="GO" id="GO:0005524">
    <property type="term" value="F:ATP binding"/>
    <property type="evidence" value="ECO:0007669"/>
    <property type="project" value="UniProtKB-KW"/>
</dbReference>
<dbReference type="SMART" id="SM00382">
    <property type="entry name" value="AAA"/>
    <property type="match status" value="1"/>
</dbReference>
<dbReference type="CDD" id="cd00009">
    <property type="entry name" value="AAA"/>
    <property type="match status" value="1"/>
</dbReference>
<dbReference type="InterPro" id="IPR021886">
    <property type="entry name" value="MgsA_C"/>
</dbReference>
<evidence type="ECO:0000256" key="6">
    <source>
        <dbReference type="ARBA" id="ARBA00022840"/>
    </source>
</evidence>
<keyword evidence="5" id="KW-0547">Nucleotide-binding</keyword>
<dbReference type="GO" id="GO:0016887">
    <property type="term" value="F:ATP hydrolysis activity"/>
    <property type="evidence" value="ECO:0007669"/>
    <property type="project" value="InterPro"/>
</dbReference>
<dbReference type="AlphaFoldDB" id="B1ZVQ2"/>
<dbReference type="GO" id="GO:0000731">
    <property type="term" value="P:DNA synthesis involved in DNA repair"/>
    <property type="evidence" value="ECO:0007669"/>
    <property type="project" value="TreeGrafter"/>
</dbReference>
<dbReference type="SUPFAM" id="SSF48019">
    <property type="entry name" value="post-AAA+ oligomerization domain-like"/>
    <property type="match status" value="1"/>
</dbReference>